<dbReference type="EMBL" id="WQMT02000008">
    <property type="protein sequence ID" value="KAG9220158.1"/>
    <property type="molecule type" value="Genomic_DNA"/>
</dbReference>
<gene>
    <name evidence="1" type="ORF">CCMSSC00406_0007147</name>
</gene>
<reference evidence="1 2" key="1">
    <citation type="journal article" date="2021" name="Appl. Environ. Microbiol.">
        <title>Genetic linkage and physical mapping for an oyster mushroom Pleurotus cornucopiae and QTL analysis for the trait cap color.</title>
        <authorList>
            <person name="Zhang Y."/>
            <person name="Gao W."/>
            <person name="Sonnenberg A."/>
            <person name="Chen Q."/>
            <person name="Zhang J."/>
            <person name="Huang C."/>
        </authorList>
    </citation>
    <scope>NUCLEOTIDE SEQUENCE [LARGE SCALE GENOMIC DNA]</scope>
    <source>
        <strain evidence="1">CCMSSC00406</strain>
    </source>
</reference>
<comment type="caution">
    <text evidence="1">The sequence shown here is derived from an EMBL/GenBank/DDBJ whole genome shotgun (WGS) entry which is preliminary data.</text>
</comment>
<sequence length="366" mass="40485">MYFTPVKRLFIRLEAGRALGKRRRGEDIETQDLGPKKRKGVTGATSRNPVATKHAHGSAYASLTGAPRIALQHEDCSEDAIVITALDKIPFCCHEDLLTMSREKLQEVAASLNAKLPESMRIDVAPLRTDREMRKDIEVAVGITKNVPGAPKANKRRANATPTRNDKHAESVTPLSSPLASRSRIYGVYTPSPGLGRLDEADEEDFSQERQSKRRKVAATNTFRNEIDDVFTSTGSNRPHPRVLQNIFSASSLRAHPTQLTPYHNLVQAPSAQPRRKHRPTSQLVTSSSVAAQNSLLTPMQTSTPRKSRSMLRGSPLRSPLRSPWGNIKDVSVEDDPDAIALMSGMYGMRMCESYDGDFLDMDVDT</sequence>
<keyword evidence="2" id="KW-1185">Reference proteome</keyword>
<proteinExistence type="predicted"/>
<evidence type="ECO:0000313" key="2">
    <source>
        <dbReference type="Proteomes" id="UP000824881"/>
    </source>
</evidence>
<protein>
    <submittedName>
        <fullName evidence="1">Uncharacterized protein</fullName>
    </submittedName>
</protein>
<name>A0ACB7IRB4_PLECO</name>
<organism evidence="1 2">
    <name type="scientific">Pleurotus cornucopiae</name>
    <name type="common">Cornucopia mushroom</name>
    <dbReference type="NCBI Taxonomy" id="5321"/>
    <lineage>
        <taxon>Eukaryota</taxon>
        <taxon>Fungi</taxon>
        <taxon>Dikarya</taxon>
        <taxon>Basidiomycota</taxon>
        <taxon>Agaricomycotina</taxon>
        <taxon>Agaricomycetes</taxon>
        <taxon>Agaricomycetidae</taxon>
        <taxon>Agaricales</taxon>
        <taxon>Pleurotineae</taxon>
        <taxon>Pleurotaceae</taxon>
        <taxon>Pleurotus</taxon>
    </lineage>
</organism>
<evidence type="ECO:0000313" key="1">
    <source>
        <dbReference type="EMBL" id="KAG9220158.1"/>
    </source>
</evidence>
<accession>A0ACB7IRB4</accession>
<dbReference type="Proteomes" id="UP000824881">
    <property type="component" value="Unassembled WGS sequence"/>
</dbReference>